<evidence type="ECO:0000313" key="2">
    <source>
        <dbReference type="Proteomes" id="UP000005139"/>
    </source>
</evidence>
<dbReference type="OrthoDB" id="9796370at2"/>
<keyword evidence="2" id="KW-1185">Reference proteome</keyword>
<dbReference type="eggNOG" id="COG3093">
    <property type="taxonomic scope" value="Bacteria"/>
</dbReference>
<comment type="caution">
    <text evidence="1">The sequence shown here is derived from an EMBL/GenBank/DDBJ whole genome shotgun (WGS) entry which is preliminary data.</text>
</comment>
<reference evidence="1 2" key="2">
    <citation type="submission" date="2007-01" db="EMBL/GenBank/DDBJ databases">
        <title>Sequencing of the draft genome and assembly of Thermosinus carboxydivorans Nor1.</title>
        <authorList>
            <consortium name="US DOE Joint Genome Institute (JGI-PGF)"/>
            <person name="Copeland A."/>
            <person name="Lucas S."/>
            <person name="Lapidus A."/>
            <person name="Barry K."/>
            <person name="Glavina del Rio T."/>
            <person name="Dalin E."/>
            <person name="Tice H."/>
            <person name="Bruce D."/>
            <person name="Pitluck S."/>
            <person name="Richardson P."/>
        </authorList>
    </citation>
    <scope>NUCLEOTIDE SEQUENCE [LARGE SCALE GENOMIC DNA]</scope>
    <source>
        <strain evidence="1 2">Nor1</strain>
    </source>
</reference>
<gene>
    <name evidence="1" type="ORF">TcarDRAFT_0658</name>
</gene>
<accession>A1HS86</accession>
<organism evidence="1 2">
    <name type="scientific">Thermosinus carboxydivorans Nor1</name>
    <dbReference type="NCBI Taxonomy" id="401526"/>
    <lineage>
        <taxon>Bacteria</taxon>
        <taxon>Bacillati</taxon>
        <taxon>Bacillota</taxon>
        <taxon>Negativicutes</taxon>
        <taxon>Selenomonadales</taxon>
        <taxon>Sporomusaceae</taxon>
        <taxon>Thermosinus</taxon>
    </lineage>
</organism>
<dbReference type="EMBL" id="AAWL01000014">
    <property type="protein sequence ID" value="EAX47150.1"/>
    <property type="molecule type" value="Genomic_DNA"/>
</dbReference>
<name>A1HS86_9FIRM</name>
<dbReference type="AlphaFoldDB" id="A1HS86"/>
<evidence type="ECO:0000313" key="1">
    <source>
        <dbReference type="EMBL" id="EAX47150.1"/>
    </source>
</evidence>
<dbReference type="Proteomes" id="UP000005139">
    <property type="component" value="Unassembled WGS sequence"/>
</dbReference>
<sequence length="1260" mass="144112">MQWIDTTTLGNWASRRDCQEYLPLVIRRLIRATAIDISHINIPAGDSIVYPGWDGILETTVGNEYLPEGLSVWEFGTNQDIKKKAEEDYQKRKENPLGVNPRETTFIFVTPRIWIKKDEWCTEKINEGFWKDVRVYDARVLEEWLEQAPAVASWLARRLGIYPKGAVPLEVFWSEWSSISNPPLTSEVVVAGRDKQVESVRKWLGSSPSPLAVQAATSDEALAFLASVINTLPEIEREFFLSKAIVLENTESFRHITVTGRKGLLLIPRFEEIEGVSQATQRGHHVFIPLGPDNKVTSEKIELPRLGREAFIDALKKMGLPETDSQKYSKETGRSLTVLRRQLIKVANQPEWAKADTARDIIPALLVGRWTEKKEEDKNIIGQLAGKTYEDFSKKLSTWLHKSDTPILKIGEFWRLVSPIDAWFALAPFLTEADLQTFKTVALKVLGIRNPALELEPKNRWLAPIYGKEMIYSETLREGVAQTLVLIAVFGDDTGIPVSSTTQTYVDNIVSELLCDADWKLWYSLSDVLPLIAEASPLSFLEAVELSLSQDDKPIMAMFSETESLISSSSAHPGLLWALEGLAWNPLLLGRVTLILGKLAKLDPGGKLSNRPINSLRDIFLLWFPNTYASLEQRLEAIDTLIEREPEIGWDLLVSLMPRYHDTCTPTHKPRWRQFSEKTDVEISIAEHLEGIKAVTSRLLIHVGTNGYRWAEVIESFSILPPEDRSNVIEQLLSNAKEISNGRLELWNSLRILLSRHRSFSDADWALSEKELRKIEVAYSLLEPEDTIKRFSWLFDEHWPSLPEGKERGDYKKLELIIAQRRLEAVKAIKSKDGFQGLVKLAEHTNNPWQVGITVSEAGISIEEEQAMFSLLEGEENKKVDFVQSYILQRALKEGDEWISSLVEKARSQQWQPNKIVNLFLAFPQNRTVWDLLESSDEAVQEAYWRHCTLRIFDLPVEDKIYAIHQLLRVKRYFTAVDCAALFAEEIPAILIAQVLQKAATEASSDDSQRLRSYDIEKLFDKLDKSTEIDEEVIARLEWLYLPILAGVASARPPKTLHRELSNKPEFFVEVLKYVYKPRNEDNDPKEEEESLPQELLEQRARFAYDLLHSWKTPPGSDINGQIDYEKLKAWVVNARELCEKSERREVGDSHIGQILAHARSEDNNIWPPEPVCKIIDEIQSKELDNGFSIGIYNKRGTVTKSLFEGGQQERELAERFRQYADKWAIRYPRTAGVLTKIAEGYENEAIREDKEAERRDMEY</sequence>
<dbReference type="RefSeq" id="WP_007289890.1">
    <property type="nucleotide sequence ID" value="NZ_AAWL01000014.1"/>
</dbReference>
<protein>
    <submittedName>
        <fullName evidence="1">Uncharacterized protein</fullName>
    </submittedName>
</protein>
<proteinExistence type="predicted"/>
<reference evidence="1 2" key="1">
    <citation type="submission" date="2007-01" db="EMBL/GenBank/DDBJ databases">
        <title>Annotation of the draft genome assembly of Thermosinus carboxydivorans Nor1.</title>
        <authorList>
            <consortium name="US DOE Joint Genome Institute (JGI-ORNL)"/>
            <person name="Larimer F."/>
            <person name="Land M."/>
            <person name="Hauser L."/>
        </authorList>
    </citation>
    <scope>NUCLEOTIDE SEQUENCE [LARGE SCALE GENOMIC DNA]</scope>
    <source>
        <strain evidence="1 2">Nor1</strain>
    </source>
</reference>